<sequence length="100" mass="11061">MTRTEIEAAIFASLKRTARWRRAVAQRFPNDPRNLAAAERLGDLAGQVSLSGEHCAALAPHFDDRERWNDVLSDTSRAVGIRPGLDSFDAYAQRLIGAPQ</sequence>
<dbReference type="Proteomes" id="UP000551709">
    <property type="component" value="Chromosome"/>
</dbReference>
<reference evidence="1" key="2">
    <citation type="submission" date="2022-04" db="EMBL/GenBank/DDBJ databases">
        <authorList>
            <person name="Bromfield E.S.P."/>
            <person name="Cloutier S."/>
        </authorList>
    </citation>
    <scope>NUCLEOTIDE SEQUENCE</scope>
    <source>
        <strain evidence="1">1S5</strain>
    </source>
</reference>
<organism evidence="1 2">
    <name type="scientific">Bradyrhizobium barranii subsp. apii</name>
    <dbReference type="NCBI Taxonomy" id="2819348"/>
    <lineage>
        <taxon>Bacteria</taxon>
        <taxon>Pseudomonadati</taxon>
        <taxon>Pseudomonadota</taxon>
        <taxon>Alphaproteobacteria</taxon>
        <taxon>Hyphomicrobiales</taxon>
        <taxon>Nitrobacteraceae</taxon>
        <taxon>Bradyrhizobium</taxon>
        <taxon>Bradyrhizobium barranii</taxon>
    </lineage>
</organism>
<protein>
    <submittedName>
        <fullName evidence="1">Uncharacterized protein</fullName>
    </submittedName>
</protein>
<accession>A0A8T5VPC4</accession>
<dbReference type="AlphaFoldDB" id="A0A8T5VPC4"/>
<evidence type="ECO:0000313" key="1">
    <source>
        <dbReference type="EMBL" id="UPT89256.1"/>
    </source>
</evidence>
<proteinExistence type="predicted"/>
<name>A0A8T5VPC4_9BRAD</name>
<dbReference type="EMBL" id="CP096255">
    <property type="protein sequence ID" value="UPT89256.1"/>
    <property type="molecule type" value="Genomic_DNA"/>
</dbReference>
<evidence type="ECO:0000313" key="2">
    <source>
        <dbReference type="Proteomes" id="UP000551709"/>
    </source>
</evidence>
<gene>
    <name evidence="1" type="ORF">HAP41_0000009930</name>
</gene>
<reference evidence="1" key="1">
    <citation type="journal article" date="2017" name="Syst. Appl. Microbiol.">
        <title>Soybeans inoculated with root zone soils of Canadian native legumes harbour diverse and novel Bradyrhizobium spp. that possess agricultural potential.</title>
        <authorList>
            <person name="Bromfield E.S.P."/>
            <person name="Cloutier S."/>
            <person name="Tambong J.T."/>
            <person name="Tran Thi T.V."/>
        </authorList>
    </citation>
    <scope>NUCLEOTIDE SEQUENCE</scope>
    <source>
        <strain evidence="1">1S5</strain>
    </source>
</reference>
<dbReference type="RefSeq" id="WP_166102979.1">
    <property type="nucleotide sequence ID" value="NZ_CP096255.1"/>
</dbReference>